<reference evidence="1 2" key="1">
    <citation type="submission" date="2019-01" db="EMBL/GenBank/DDBJ databases">
        <title>Complete genome sequencing of Aequorivita sp. H23M31.</title>
        <authorList>
            <person name="Bae J.-W."/>
        </authorList>
    </citation>
    <scope>NUCLEOTIDE SEQUENCE [LARGE SCALE GENOMIC DNA]</scope>
    <source>
        <strain evidence="1 2">H23M31</strain>
    </source>
</reference>
<dbReference type="RefSeq" id="WP_128249771.1">
    <property type="nucleotide sequence ID" value="NZ_CP034951.1"/>
</dbReference>
<protein>
    <submittedName>
        <fullName evidence="1">Uncharacterized protein</fullName>
    </submittedName>
</protein>
<accession>A0A410G2B0</accession>
<dbReference type="AlphaFoldDB" id="A0A410G2B0"/>
<organism evidence="1 2">
    <name type="scientific">Aequorivita ciconiae</name>
    <dbReference type="NCBI Taxonomy" id="2494375"/>
    <lineage>
        <taxon>Bacteria</taxon>
        <taxon>Pseudomonadati</taxon>
        <taxon>Bacteroidota</taxon>
        <taxon>Flavobacteriia</taxon>
        <taxon>Flavobacteriales</taxon>
        <taxon>Flavobacteriaceae</taxon>
        <taxon>Aequorivita</taxon>
    </lineage>
</organism>
<proteinExistence type="predicted"/>
<dbReference type="KEGG" id="aev:EI546_06415"/>
<evidence type="ECO:0000313" key="1">
    <source>
        <dbReference type="EMBL" id="QAA81383.1"/>
    </source>
</evidence>
<dbReference type="Proteomes" id="UP000285517">
    <property type="component" value="Chromosome"/>
</dbReference>
<keyword evidence="2" id="KW-1185">Reference proteome</keyword>
<dbReference type="EMBL" id="CP034951">
    <property type="protein sequence ID" value="QAA81383.1"/>
    <property type="molecule type" value="Genomic_DNA"/>
</dbReference>
<name>A0A410G2B0_9FLAO</name>
<sequence>MNTITDLREVSTFKLKVEQLARTMDGALNPKLNHFTMAEIEKELSDRAAAKFVDAVKKHLDNNNEPIRWGIDLGSDIGLEQYSTTQIEEEFIKRNHTAEASLLLNIGNGRTTFDAKGKTSIILDRLAQAFKHDPRLQNLCIEATLIAKLDSFFKTDNPKQS</sequence>
<evidence type="ECO:0000313" key="2">
    <source>
        <dbReference type="Proteomes" id="UP000285517"/>
    </source>
</evidence>
<gene>
    <name evidence="1" type="ORF">EI546_06415</name>
</gene>